<keyword evidence="2" id="KW-0934">Plastid</keyword>
<evidence type="ECO:0000313" key="2">
    <source>
        <dbReference type="EMBL" id="ABP35433.1"/>
    </source>
</evidence>
<keyword evidence="1" id="KW-0812">Transmembrane</keyword>
<dbReference type="AlphaFoldDB" id="A4QM96"/>
<proteinExistence type="predicted"/>
<accession>A4QM96</accession>
<keyword evidence="2" id="KW-0150">Chloroplast</keyword>
<dbReference type="RefSeq" id="YP_001152190.1">
    <property type="nucleotide sequence ID" value="NC_004677.2"/>
</dbReference>
<organism evidence="2">
    <name type="scientific">Pinus koraiensis</name>
    <name type="common">Korean pine</name>
    <dbReference type="NCBI Taxonomy" id="88728"/>
    <lineage>
        <taxon>Eukaryota</taxon>
        <taxon>Viridiplantae</taxon>
        <taxon>Streptophyta</taxon>
        <taxon>Embryophyta</taxon>
        <taxon>Tracheophyta</taxon>
        <taxon>Spermatophyta</taxon>
        <taxon>Pinopsida</taxon>
        <taxon>Pinidae</taxon>
        <taxon>Conifers I</taxon>
        <taxon>Pinales</taxon>
        <taxon>Pinaceae</taxon>
        <taxon>Pinus</taxon>
        <taxon>Pinus subgen. Strobus</taxon>
    </lineage>
</organism>
<dbReference type="EMBL" id="AY228468">
    <property type="protein sequence ID" value="ABP35433.1"/>
    <property type="molecule type" value="Genomic_DNA"/>
</dbReference>
<evidence type="ECO:0000256" key="1">
    <source>
        <dbReference type="SAM" id="Phobius"/>
    </source>
</evidence>
<feature type="transmembrane region" description="Helical" evidence="1">
    <location>
        <begin position="26"/>
        <end position="47"/>
    </location>
</feature>
<reference evidence="2" key="1">
    <citation type="submission" date="2007-04" db="EMBL/GenBank/DDBJ databases">
        <authorList>
            <person name="Noh E.W."/>
            <person name="Lee J.S."/>
            <person name="Choi Y.I."/>
            <person name="Han M.S."/>
            <person name="Yi Y.S."/>
            <person name="Han S.U."/>
        </authorList>
    </citation>
    <scope>NUCLEOTIDE SEQUENCE</scope>
</reference>
<name>A4QM96_PINKO</name>
<sequence length="51" mass="6334">MEDKSIQFHYIYLPYRRDRSIFKYSLSNWILVARLYTAELFSFFFFIGPDQ</sequence>
<keyword evidence="1" id="KW-1133">Transmembrane helix</keyword>
<dbReference type="GeneID" id="5048632"/>
<geneLocation type="chloroplast" evidence="2"/>
<keyword evidence="1" id="KW-0472">Membrane</keyword>
<protein>
    <submittedName>
        <fullName evidence="2">ORF51e</fullName>
    </submittedName>
</protein>